<dbReference type="RefSeq" id="WP_145055100.1">
    <property type="nucleotide sequence ID" value="NZ_CP036433.1"/>
</dbReference>
<proteinExistence type="predicted"/>
<dbReference type="PANTHER" id="PTHR48079">
    <property type="entry name" value="PROTEIN YEEZ"/>
    <property type="match status" value="1"/>
</dbReference>
<dbReference type="InterPro" id="IPR036291">
    <property type="entry name" value="NAD(P)-bd_dom_sf"/>
</dbReference>
<dbReference type="Gene3D" id="3.40.50.720">
    <property type="entry name" value="NAD(P)-binding Rossmann-like Domain"/>
    <property type="match status" value="1"/>
</dbReference>
<name>A0A518DXC9_9BACT</name>
<feature type="domain" description="NAD-dependent epimerase/dehydratase" evidence="1">
    <location>
        <begin position="4"/>
        <end position="216"/>
    </location>
</feature>
<dbReference type="GO" id="GO:0004029">
    <property type="term" value="F:aldehyde dehydrogenase (NAD+) activity"/>
    <property type="evidence" value="ECO:0007669"/>
    <property type="project" value="TreeGrafter"/>
</dbReference>
<dbReference type="CDD" id="cd05266">
    <property type="entry name" value="SDR_a4"/>
    <property type="match status" value="1"/>
</dbReference>
<dbReference type="KEGG" id="lcre:Pla8534_42950"/>
<dbReference type="EMBL" id="CP036433">
    <property type="protein sequence ID" value="QDU96474.1"/>
    <property type="molecule type" value="Genomic_DNA"/>
</dbReference>
<dbReference type="AlphaFoldDB" id="A0A518DXC9"/>
<dbReference type="OrthoDB" id="9808276at2"/>
<dbReference type="InterPro" id="IPR001509">
    <property type="entry name" value="Epimerase_deHydtase"/>
</dbReference>
<evidence type="ECO:0000313" key="2">
    <source>
        <dbReference type="EMBL" id="QDU96474.1"/>
    </source>
</evidence>
<dbReference type="InterPro" id="IPR051783">
    <property type="entry name" value="NAD(P)-dependent_oxidoreduct"/>
</dbReference>
<reference evidence="2 3" key="1">
    <citation type="submission" date="2019-02" db="EMBL/GenBank/DDBJ databases">
        <title>Deep-cultivation of Planctomycetes and their phenomic and genomic characterization uncovers novel biology.</title>
        <authorList>
            <person name="Wiegand S."/>
            <person name="Jogler M."/>
            <person name="Boedeker C."/>
            <person name="Pinto D."/>
            <person name="Vollmers J."/>
            <person name="Rivas-Marin E."/>
            <person name="Kohn T."/>
            <person name="Peeters S.H."/>
            <person name="Heuer A."/>
            <person name="Rast P."/>
            <person name="Oberbeckmann S."/>
            <person name="Bunk B."/>
            <person name="Jeske O."/>
            <person name="Meyerdierks A."/>
            <person name="Storesund J.E."/>
            <person name="Kallscheuer N."/>
            <person name="Luecker S."/>
            <person name="Lage O.M."/>
            <person name="Pohl T."/>
            <person name="Merkel B.J."/>
            <person name="Hornburger P."/>
            <person name="Mueller R.-W."/>
            <person name="Bruemmer F."/>
            <person name="Labrenz M."/>
            <person name="Spormann A.M."/>
            <person name="Op den Camp H."/>
            <person name="Overmann J."/>
            <person name="Amann R."/>
            <person name="Jetten M.S.M."/>
            <person name="Mascher T."/>
            <person name="Medema M.H."/>
            <person name="Devos D.P."/>
            <person name="Kaster A.-K."/>
            <person name="Ovreas L."/>
            <person name="Rohde M."/>
            <person name="Galperin M.Y."/>
            <person name="Jogler C."/>
        </authorList>
    </citation>
    <scope>NUCLEOTIDE SEQUENCE [LARGE SCALE GENOMIC DNA]</scope>
    <source>
        <strain evidence="2 3">Pla85_3_4</strain>
    </source>
</reference>
<evidence type="ECO:0000259" key="1">
    <source>
        <dbReference type="Pfam" id="PF01370"/>
    </source>
</evidence>
<organism evidence="2 3">
    <name type="scientific">Lignipirellula cremea</name>
    <dbReference type="NCBI Taxonomy" id="2528010"/>
    <lineage>
        <taxon>Bacteria</taxon>
        <taxon>Pseudomonadati</taxon>
        <taxon>Planctomycetota</taxon>
        <taxon>Planctomycetia</taxon>
        <taxon>Pirellulales</taxon>
        <taxon>Pirellulaceae</taxon>
        <taxon>Lignipirellula</taxon>
    </lineage>
</organism>
<dbReference type="PANTHER" id="PTHR48079:SF6">
    <property type="entry name" value="NAD(P)-BINDING DOMAIN-CONTAINING PROTEIN-RELATED"/>
    <property type="match status" value="1"/>
</dbReference>
<accession>A0A518DXC9</accession>
<keyword evidence="3" id="KW-1185">Reference proteome</keyword>
<dbReference type="SUPFAM" id="SSF51735">
    <property type="entry name" value="NAD(P)-binding Rossmann-fold domains"/>
    <property type="match status" value="1"/>
</dbReference>
<dbReference type="GO" id="GO:0005737">
    <property type="term" value="C:cytoplasm"/>
    <property type="evidence" value="ECO:0007669"/>
    <property type="project" value="TreeGrafter"/>
</dbReference>
<dbReference type="Proteomes" id="UP000317648">
    <property type="component" value="Chromosome"/>
</dbReference>
<protein>
    <submittedName>
        <fullName evidence="2">NAD dependent epimerase/dehydratase family protein</fullName>
    </submittedName>
</protein>
<gene>
    <name evidence="2" type="ORF">Pla8534_42950</name>
</gene>
<dbReference type="Pfam" id="PF01370">
    <property type="entry name" value="Epimerase"/>
    <property type="match status" value="1"/>
</dbReference>
<evidence type="ECO:0000313" key="3">
    <source>
        <dbReference type="Proteomes" id="UP000317648"/>
    </source>
</evidence>
<sequence>MPKLVIGCGYLGERAAQRWSDEGHLVYAMTRSAERAKVFEARGWKALVADVAEPDTLQVLADLPPLDTVLFAVGYDRSAGRDIAEVYVDGLANVLKAFSGPQAVSRFLYISSTGVYRQSQGEAVNELSPCEPTREGGKACLAAENLLARHPLGARSVILRLAGIYGPGRVPRRAEILAGEPLPAPSNGHLNLIHVDDAVSVVLQAEAHAPLPRLYVVSDGAPVLRREYYAEVARAYGAAPPTFCEPEPDSPAAQRAAGDKRIDASLMRKELPIEWQYPSYREGLAAHCRPAD</sequence>